<dbReference type="SUPFAM" id="SSF56349">
    <property type="entry name" value="DNA breaking-rejoining enzymes"/>
    <property type="match status" value="1"/>
</dbReference>
<dbReference type="eggNOG" id="COG4974">
    <property type="taxonomic scope" value="Bacteria"/>
</dbReference>
<gene>
    <name evidence="3" type="ORF">ET33_22820</name>
</gene>
<dbReference type="GO" id="GO:0003677">
    <property type="term" value="F:DNA binding"/>
    <property type="evidence" value="ECO:0007669"/>
    <property type="project" value="InterPro"/>
</dbReference>
<dbReference type="Pfam" id="PF00589">
    <property type="entry name" value="Phage_integrase"/>
    <property type="match status" value="1"/>
</dbReference>
<dbReference type="GO" id="GO:0006310">
    <property type="term" value="P:DNA recombination"/>
    <property type="evidence" value="ECO:0007669"/>
    <property type="project" value="UniProtKB-KW"/>
</dbReference>
<dbReference type="InterPro" id="IPR011010">
    <property type="entry name" value="DNA_brk_join_enz"/>
</dbReference>
<dbReference type="GO" id="GO:0015074">
    <property type="term" value="P:DNA integration"/>
    <property type="evidence" value="ECO:0007669"/>
    <property type="project" value="InterPro"/>
</dbReference>
<dbReference type="Gene3D" id="1.10.443.10">
    <property type="entry name" value="Intergrase catalytic core"/>
    <property type="match status" value="1"/>
</dbReference>
<keyword evidence="4" id="KW-1185">Reference proteome</keyword>
<dbReference type="AlphaFoldDB" id="A0A081NVQ1"/>
<proteinExistence type="predicted"/>
<organism evidence="3 4">
    <name type="scientific">Paenibacillus tyrfis</name>
    <dbReference type="NCBI Taxonomy" id="1501230"/>
    <lineage>
        <taxon>Bacteria</taxon>
        <taxon>Bacillati</taxon>
        <taxon>Bacillota</taxon>
        <taxon>Bacilli</taxon>
        <taxon>Bacillales</taxon>
        <taxon>Paenibacillaceae</taxon>
        <taxon>Paenibacillus</taxon>
    </lineage>
</organism>
<evidence type="ECO:0000259" key="2">
    <source>
        <dbReference type="Pfam" id="PF00589"/>
    </source>
</evidence>
<comment type="caution">
    <text evidence="3">The sequence shown here is derived from an EMBL/GenBank/DDBJ whole genome shotgun (WGS) entry which is preliminary data.</text>
</comment>
<evidence type="ECO:0000313" key="3">
    <source>
        <dbReference type="EMBL" id="KEQ22524.1"/>
    </source>
</evidence>
<name>A0A081NVQ1_9BACL</name>
<dbReference type="Proteomes" id="UP000028123">
    <property type="component" value="Unassembled WGS sequence"/>
</dbReference>
<keyword evidence="1" id="KW-0233">DNA recombination</keyword>
<protein>
    <recommendedName>
        <fullName evidence="2">Tyr recombinase domain-containing protein</fullName>
    </recommendedName>
</protein>
<reference evidence="3 4" key="1">
    <citation type="submission" date="2014-06" db="EMBL/GenBank/DDBJ databases">
        <title>Draft genome sequence of Paenibacillus sp. MSt1.</title>
        <authorList>
            <person name="Aw Y.K."/>
            <person name="Ong K.S."/>
            <person name="Gan H.M."/>
            <person name="Lee S.M."/>
        </authorList>
    </citation>
    <scope>NUCLEOTIDE SEQUENCE [LARGE SCALE GENOMIC DNA]</scope>
    <source>
        <strain evidence="3 4">MSt1</strain>
    </source>
</reference>
<dbReference type="EMBL" id="JNVM01000036">
    <property type="protein sequence ID" value="KEQ22524.1"/>
    <property type="molecule type" value="Genomic_DNA"/>
</dbReference>
<sequence length="78" mass="8921">MISDEELLNQITDGYALSFGKPSMTVHARHSFATRYHQENNDVPKLKIQLGHNSVQTTMIYTHLTNAEMKEALNRMDS</sequence>
<evidence type="ECO:0000256" key="1">
    <source>
        <dbReference type="ARBA" id="ARBA00023172"/>
    </source>
</evidence>
<feature type="domain" description="Tyr recombinase" evidence="2">
    <location>
        <begin position="26"/>
        <end position="66"/>
    </location>
</feature>
<accession>A0A081NVQ1</accession>
<evidence type="ECO:0000313" key="4">
    <source>
        <dbReference type="Proteomes" id="UP000028123"/>
    </source>
</evidence>
<dbReference type="InterPro" id="IPR002104">
    <property type="entry name" value="Integrase_catalytic"/>
</dbReference>
<dbReference type="InterPro" id="IPR013762">
    <property type="entry name" value="Integrase-like_cat_sf"/>
</dbReference>